<dbReference type="InterPro" id="IPR050297">
    <property type="entry name" value="LipidA_mod_glycosyltrf_83"/>
</dbReference>
<comment type="subcellular location">
    <subcellularLocation>
        <location evidence="1">Cell membrane</location>
        <topology evidence="1">Multi-pass membrane protein</topology>
    </subcellularLocation>
</comment>
<dbReference type="PANTHER" id="PTHR33908:SF11">
    <property type="entry name" value="MEMBRANE PROTEIN"/>
    <property type="match status" value="1"/>
</dbReference>
<keyword evidence="5 8" id="KW-0812">Transmembrane</keyword>
<dbReference type="InterPro" id="IPR038731">
    <property type="entry name" value="RgtA/B/C-like"/>
</dbReference>
<feature type="transmembrane region" description="Helical" evidence="8">
    <location>
        <begin position="83"/>
        <end position="104"/>
    </location>
</feature>
<evidence type="ECO:0000256" key="5">
    <source>
        <dbReference type="ARBA" id="ARBA00022692"/>
    </source>
</evidence>
<evidence type="ECO:0000256" key="3">
    <source>
        <dbReference type="ARBA" id="ARBA00022676"/>
    </source>
</evidence>
<proteinExistence type="predicted"/>
<feature type="transmembrane region" description="Helical" evidence="8">
    <location>
        <begin position="227"/>
        <end position="252"/>
    </location>
</feature>
<sequence>MDPEIHKTLPGGFRGLFSDRVVWLWILVPFIFRMLLIGRFDLGNDEAHYYMYAAHPDFSFFDHPMMIGVLIRGAMSVFGQNEFAVRFFAPVCFLVSSILFVLIAESVTKDRRIIRLSIILLNVIPLFGILGSTLMIPDDPLSVFWLLYLYIAITFFPRLAVTLRQPDSSWSIRKPSILTNWLILGLLFGLGLLSKYNAVLLPAITFLILFLEPSLRKSLWTQGPWISLFLGLLVSWPIFYWNSVHGGASFLFQLTHGLGHSGFDYVRYYQMIFGQAGYLSPILWVLLMLSLVFLYRKIKHAPESVDRIKWRIVFLFSLVPILFFNAIGILHPILPHWPALGYLVAILALSFWRYNGGSPRMISWLRAGMVLGAFLTLLAPLQVVFALIPLPKEAPDIRLTFHPLAILTSWKPVPPWVDITNDLFGFRRLANHLGDLLGPGGDRNMIFISKRFNTADELAFYENAPDRTLCLSPNPNQFDFWNPPQKFIGMDAIYVATDKYPRDPRTYFPPGTFESITKLPSFRIYRNGHLARIFYIYRMRKFLKNPWPYKQ</sequence>
<name>I0IP96_LEPFC</name>
<evidence type="ECO:0000256" key="7">
    <source>
        <dbReference type="ARBA" id="ARBA00023136"/>
    </source>
</evidence>
<feature type="transmembrane region" description="Helical" evidence="8">
    <location>
        <begin position="199"/>
        <end position="215"/>
    </location>
</feature>
<dbReference type="GO" id="GO:0009103">
    <property type="term" value="P:lipopolysaccharide biosynthetic process"/>
    <property type="evidence" value="ECO:0007669"/>
    <property type="project" value="UniProtKB-ARBA"/>
</dbReference>
<keyword evidence="11" id="KW-1185">Reference proteome</keyword>
<feature type="transmembrane region" description="Helical" evidence="8">
    <location>
        <begin position="175"/>
        <end position="193"/>
    </location>
</feature>
<gene>
    <name evidence="10" type="ordered locus">LFE_1412</name>
</gene>
<feature type="transmembrane region" description="Helical" evidence="8">
    <location>
        <begin position="142"/>
        <end position="163"/>
    </location>
</feature>
<evidence type="ECO:0000256" key="8">
    <source>
        <dbReference type="SAM" id="Phobius"/>
    </source>
</evidence>
<evidence type="ECO:0000313" key="10">
    <source>
        <dbReference type="EMBL" id="BAM07095.1"/>
    </source>
</evidence>
<evidence type="ECO:0000256" key="1">
    <source>
        <dbReference type="ARBA" id="ARBA00004651"/>
    </source>
</evidence>
<dbReference type="STRING" id="1162668.LFE_1412"/>
<accession>I0IP96</accession>
<evidence type="ECO:0000256" key="2">
    <source>
        <dbReference type="ARBA" id="ARBA00022475"/>
    </source>
</evidence>
<keyword evidence="3" id="KW-0328">Glycosyltransferase</keyword>
<keyword evidence="4" id="KW-0808">Transferase</keyword>
<dbReference type="HOGENOM" id="CLU_016165_1_0_0"/>
<dbReference type="AlphaFoldDB" id="I0IP96"/>
<feature type="transmembrane region" description="Helical" evidence="8">
    <location>
        <begin position="116"/>
        <end position="136"/>
    </location>
</feature>
<dbReference type="GO" id="GO:0005886">
    <property type="term" value="C:plasma membrane"/>
    <property type="evidence" value="ECO:0007669"/>
    <property type="project" value="UniProtKB-SubCell"/>
</dbReference>
<dbReference type="GO" id="GO:0016763">
    <property type="term" value="F:pentosyltransferase activity"/>
    <property type="evidence" value="ECO:0007669"/>
    <property type="project" value="TreeGrafter"/>
</dbReference>
<feature type="transmembrane region" description="Helical" evidence="8">
    <location>
        <begin position="308"/>
        <end position="330"/>
    </location>
</feature>
<dbReference type="KEGG" id="lfc:LFE_1412"/>
<feature type="transmembrane region" description="Helical" evidence="8">
    <location>
        <begin position="21"/>
        <end position="40"/>
    </location>
</feature>
<dbReference type="EMBL" id="AP012342">
    <property type="protein sequence ID" value="BAM07095.1"/>
    <property type="molecule type" value="Genomic_DNA"/>
</dbReference>
<keyword evidence="7 8" id="KW-0472">Membrane</keyword>
<feature type="transmembrane region" description="Helical" evidence="8">
    <location>
        <begin position="272"/>
        <end position="296"/>
    </location>
</feature>
<protein>
    <recommendedName>
        <fullName evidence="9">Glycosyltransferase RgtA/B/C/D-like domain-containing protein</fullName>
    </recommendedName>
</protein>
<dbReference type="PANTHER" id="PTHR33908">
    <property type="entry name" value="MANNOSYLTRANSFERASE YKCB-RELATED"/>
    <property type="match status" value="1"/>
</dbReference>
<evidence type="ECO:0000313" key="11">
    <source>
        <dbReference type="Proteomes" id="UP000007382"/>
    </source>
</evidence>
<dbReference type="Pfam" id="PF13231">
    <property type="entry name" value="PMT_2"/>
    <property type="match status" value="1"/>
</dbReference>
<reference evidence="10 11" key="1">
    <citation type="journal article" date="2012" name="J. Bacteriol.">
        <title>Complete Genome Sequence of Leptospirillum ferrooxidans Strain C2-3, Isolated from a Fresh Volcanic Ash Deposit on the Island of Miyake, Japan.</title>
        <authorList>
            <person name="Fujimura R."/>
            <person name="Sato Y."/>
            <person name="Nishizawa T."/>
            <person name="Oshima K."/>
            <person name="Kim S.-W."/>
            <person name="Hattori M."/>
            <person name="Kamijo T."/>
            <person name="Ohta H."/>
        </authorList>
    </citation>
    <scope>NUCLEOTIDE SEQUENCE [LARGE SCALE GENOMIC DNA]</scope>
    <source>
        <strain evidence="10 11">C2-3</strain>
    </source>
</reference>
<reference evidence="11" key="2">
    <citation type="submission" date="2012-03" db="EMBL/GenBank/DDBJ databases">
        <title>The complete genome sequence of the pioneer microbe on fresh volcanic deposit, Leptospirillum ferrooxidans strain C2-3.</title>
        <authorList>
            <person name="Fujimura R."/>
            <person name="Sato Y."/>
            <person name="Nishizawa T."/>
            <person name="Nanba K."/>
            <person name="Oshima K."/>
            <person name="Hattori M."/>
            <person name="Kamijo T."/>
            <person name="Ohta H."/>
        </authorList>
    </citation>
    <scope>NUCLEOTIDE SEQUENCE [LARGE SCALE GENOMIC DNA]</scope>
    <source>
        <strain evidence="11">C2-3</strain>
    </source>
</reference>
<dbReference type="PATRIC" id="fig|1162668.3.peg.1678"/>
<dbReference type="Proteomes" id="UP000007382">
    <property type="component" value="Chromosome"/>
</dbReference>
<evidence type="ECO:0000259" key="9">
    <source>
        <dbReference type="Pfam" id="PF13231"/>
    </source>
</evidence>
<keyword evidence="6 8" id="KW-1133">Transmembrane helix</keyword>
<dbReference type="RefSeq" id="WP_014449583.1">
    <property type="nucleotide sequence ID" value="NC_017094.1"/>
</dbReference>
<dbReference type="eggNOG" id="COG1807">
    <property type="taxonomic scope" value="Bacteria"/>
</dbReference>
<evidence type="ECO:0000256" key="4">
    <source>
        <dbReference type="ARBA" id="ARBA00022679"/>
    </source>
</evidence>
<organism evidence="10 11">
    <name type="scientific">Leptospirillum ferrooxidans (strain C2-3)</name>
    <dbReference type="NCBI Taxonomy" id="1162668"/>
    <lineage>
        <taxon>Bacteria</taxon>
        <taxon>Pseudomonadati</taxon>
        <taxon>Nitrospirota</taxon>
        <taxon>Nitrospiria</taxon>
        <taxon>Nitrospirales</taxon>
        <taxon>Nitrospiraceae</taxon>
        <taxon>Leptospirillum</taxon>
    </lineage>
</organism>
<evidence type="ECO:0000256" key="6">
    <source>
        <dbReference type="ARBA" id="ARBA00022989"/>
    </source>
</evidence>
<keyword evidence="2" id="KW-1003">Cell membrane</keyword>
<feature type="transmembrane region" description="Helical" evidence="8">
    <location>
        <begin position="364"/>
        <end position="388"/>
    </location>
</feature>
<feature type="domain" description="Glycosyltransferase RgtA/B/C/D-like" evidence="9">
    <location>
        <begin position="62"/>
        <end position="241"/>
    </location>
</feature>
<feature type="transmembrane region" description="Helical" evidence="8">
    <location>
        <begin position="336"/>
        <end position="352"/>
    </location>
</feature>